<evidence type="ECO:0000313" key="6">
    <source>
        <dbReference type="EMBL" id="MCS0658811.1"/>
    </source>
</evidence>
<accession>A0ABT2CXW2</accession>
<sequence length="686" mass="74506">MFPSKLLTGALLAAASVAALAAQAPQAAPGAAAQSPQSALAPAASAAASFVPQAPEGAEPAVPGPTPPGISQNAEDDTFMLLREAARQDDAARANAIASRLPSYAIPSYVDYYRLKPRLRDAGEDEVRAFLKRWNGSAIADRLRNDWLLELGRRRDWANFDRELPLFVRNDDYQVKCYALLSRLAKGEKIGKEARALLVNPSGYGEACNALLVAAAQAGQLTQEDLKAQLRLAGETNSTGPARRAASLLGASDTRAAQAVDLPALAMARGIGKTAAEHEIYLVAVGRMARTSIKLATVALKKNAHKLSAEERAVGWANIALAASIALSPDAWEDWKLAAGAPLSQDQMAWKTRIALRQGDWKTVKATIEAMPSAQRDDPTWVYWLGRALQAQDRRTEARRLFEQIAEQNSFYGQLAMEELGQLVTIPPAAKAPSAAEVAQVAANPDLQRALKFFALRLRFEGTREWNWGLRGYTERQLLATAEFARQNNILDRMINTSERTRTELDYTQRFPAPHDELMQPTAQALGLDRAWAYGLIRQESRFIVDARSGVGAAGLMQVMPSTAKWVASKVGIGDYVHDMISDLRTNITLGANYMNMVLANADGSQVLATAAYNAGPSRARAWRSTLSAPMEGAIFIETIPFPETRAYVRNVMANATNYAAMFEKRPQSLKARIGTIAPRGASILP</sequence>
<dbReference type="EMBL" id="JANUGU010000003">
    <property type="protein sequence ID" value="MCS0658811.1"/>
    <property type="molecule type" value="Genomic_DNA"/>
</dbReference>
<organism evidence="6 7">
    <name type="scientific">Massilia terrae</name>
    <dbReference type="NCBI Taxonomy" id="1811224"/>
    <lineage>
        <taxon>Bacteria</taxon>
        <taxon>Pseudomonadati</taxon>
        <taxon>Pseudomonadota</taxon>
        <taxon>Betaproteobacteria</taxon>
        <taxon>Burkholderiales</taxon>
        <taxon>Oxalobacteraceae</taxon>
        <taxon>Telluria group</taxon>
        <taxon>Massilia</taxon>
    </lineage>
</organism>
<dbReference type="PANTHER" id="PTHR37423:SF5">
    <property type="entry name" value="SOLUBLE LYTIC MUREIN TRANSGLYCOSYLASE"/>
    <property type="match status" value="1"/>
</dbReference>
<dbReference type="Gene3D" id="1.10.530.10">
    <property type="match status" value="1"/>
</dbReference>
<dbReference type="Gene3D" id="1.25.20.10">
    <property type="entry name" value="Bacterial muramidases"/>
    <property type="match status" value="1"/>
</dbReference>
<evidence type="ECO:0000256" key="1">
    <source>
        <dbReference type="ARBA" id="ARBA00007734"/>
    </source>
</evidence>
<keyword evidence="7" id="KW-1185">Reference proteome</keyword>
<gene>
    <name evidence="6" type="ORF">NX778_12125</name>
</gene>
<evidence type="ECO:0000256" key="4">
    <source>
        <dbReference type="SAM" id="SignalP"/>
    </source>
</evidence>
<evidence type="ECO:0000256" key="2">
    <source>
        <dbReference type="ARBA" id="ARBA00022729"/>
    </source>
</evidence>
<dbReference type="RefSeq" id="WP_258811998.1">
    <property type="nucleotide sequence ID" value="NZ_JANUGU010000003.1"/>
</dbReference>
<name>A0ABT2CXW2_9BURK</name>
<evidence type="ECO:0000256" key="3">
    <source>
        <dbReference type="SAM" id="MobiDB-lite"/>
    </source>
</evidence>
<feature type="chain" id="PRO_5046703148" evidence="4">
    <location>
        <begin position="22"/>
        <end position="686"/>
    </location>
</feature>
<dbReference type="CDD" id="cd13401">
    <property type="entry name" value="Slt70-like"/>
    <property type="match status" value="1"/>
</dbReference>
<keyword evidence="2 4" id="KW-0732">Signal</keyword>
<evidence type="ECO:0000259" key="5">
    <source>
        <dbReference type="Pfam" id="PF01464"/>
    </source>
</evidence>
<dbReference type="PANTHER" id="PTHR37423">
    <property type="entry name" value="SOLUBLE LYTIC MUREIN TRANSGLYCOSYLASE-RELATED"/>
    <property type="match status" value="1"/>
</dbReference>
<dbReference type="Pfam" id="PF01464">
    <property type="entry name" value="SLT"/>
    <property type="match status" value="1"/>
</dbReference>
<reference evidence="6 7" key="1">
    <citation type="submission" date="2022-08" db="EMBL/GenBank/DDBJ databases">
        <title>Reclassification of Massilia species as members of the genera Telluria, Duganella, Pseudoduganella, Mokoshia gen. nov. and Zemynaea gen. nov. using orthogonal and non-orthogonal genome-based approaches.</title>
        <authorList>
            <person name="Bowman J.P."/>
        </authorList>
    </citation>
    <scope>NUCLEOTIDE SEQUENCE [LARGE SCALE GENOMIC DNA]</scope>
    <source>
        <strain evidence="6 7">JCM 31606</strain>
    </source>
</reference>
<evidence type="ECO:0000313" key="7">
    <source>
        <dbReference type="Proteomes" id="UP001204621"/>
    </source>
</evidence>
<comment type="caution">
    <text evidence="6">The sequence shown here is derived from an EMBL/GenBank/DDBJ whole genome shotgun (WGS) entry which is preliminary data.</text>
</comment>
<dbReference type="InterPro" id="IPR037061">
    <property type="entry name" value="Lytic_TGlycoase_superhlx_L_sf"/>
</dbReference>
<feature type="domain" description="Transglycosylase SLT" evidence="5">
    <location>
        <begin position="520"/>
        <end position="625"/>
    </location>
</feature>
<feature type="signal peptide" evidence="4">
    <location>
        <begin position="1"/>
        <end position="21"/>
    </location>
</feature>
<dbReference type="Gene3D" id="1.10.1240.20">
    <property type="entry name" value="Lytic transglycosylase, superhelical linker domain"/>
    <property type="match status" value="1"/>
</dbReference>
<dbReference type="SUPFAM" id="SSF48435">
    <property type="entry name" value="Bacterial muramidases"/>
    <property type="match status" value="1"/>
</dbReference>
<dbReference type="Proteomes" id="UP001204621">
    <property type="component" value="Unassembled WGS sequence"/>
</dbReference>
<feature type="region of interest" description="Disordered" evidence="3">
    <location>
        <begin position="55"/>
        <end position="74"/>
    </location>
</feature>
<proteinExistence type="inferred from homology"/>
<dbReference type="SUPFAM" id="SSF53955">
    <property type="entry name" value="Lysozyme-like"/>
    <property type="match status" value="1"/>
</dbReference>
<comment type="similarity">
    <text evidence="1">Belongs to the transglycosylase Slt family.</text>
</comment>
<dbReference type="InterPro" id="IPR008939">
    <property type="entry name" value="Lytic_TGlycosylase_superhlx_U"/>
</dbReference>
<dbReference type="InterPro" id="IPR008258">
    <property type="entry name" value="Transglycosylase_SLT_dom_1"/>
</dbReference>
<protein>
    <submittedName>
        <fullName evidence="6">Lytic transglycosylase domain-containing protein</fullName>
    </submittedName>
</protein>
<dbReference type="InterPro" id="IPR023346">
    <property type="entry name" value="Lysozyme-like_dom_sf"/>
</dbReference>